<dbReference type="AlphaFoldDB" id="A0A199UPW7"/>
<gene>
    <name evidence="2" type="ORF">ACMD2_26720</name>
</gene>
<proteinExistence type="predicted"/>
<organism evidence="2 3">
    <name type="scientific">Ananas comosus</name>
    <name type="common">Pineapple</name>
    <name type="synonym">Ananas ananas</name>
    <dbReference type="NCBI Taxonomy" id="4615"/>
    <lineage>
        <taxon>Eukaryota</taxon>
        <taxon>Viridiplantae</taxon>
        <taxon>Streptophyta</taxon>
        <taxon>Embryophyta</taxon>
        <taxon>Tracheophyta</taxon>
        <taxon>Spermatophyta</taxon>
        <taxon>Magnoliopsida</taxon>
        <taxon>Liliopsida</taxon>
        <taxon>Poales</taxon>
        <taxon>Bromeliaceae</taxon>
        <taxon>Bromelioideae</taxon>
        <taxon>Ananas</taxon>
    </lineage>
</organism>
<feature type="region of interest" description="Disordered" evidence="1">
    <location>
        <begin position="118"/>
        <end position="143"/>
    </location>
</feature>
<sequence>MESNGPQKTPVKSLWHVVRAVYYMLLKGVWKRSLALDLHLLFKRGKIAGGRALSGLLTAHHHHHHNHQHHSHERRTAAFDVAAFSSAFSCRSMDAANAVYAPREVEFSCNNTPSFPFLHRKDRHQHRHRHRHGHRDSGSSRRDSTLYSYDAAAIAKVFEVLNSDSSPSTSTSTSPALFARSPHRVRQLRVTDSPFPEELEEEEEEDLEVGGGAVDMEAEEFIRWFREQLRSQTHGTTPEYGYGDHWL</sequence>
<feature type="compositionally biased region" description="Basic residues" evidence="1">
    <location>
        <begin position="118"/>
        <end position="134"/>
    </location>
</feature>
<evidence type="ECO:0000256" key="1">
    <source>
        <dbReference type="SAM" id="MobiDB-lite"/>
    </source>
</evidence>
<dbReference type="PANTHER" id="PTHR33265">
    <property type="entry name" value="AVR9/CF-9 RAPIDLY ELICITED PROTEIN-RELATED"/>
    <property type="match status" value="1"/>
</dbReference>
<dbReference type="Proteomes" id="UP000092600">
    <property type="component" value="Unassembled WGS sequence"/>
</dbReference>
<dbReference type="InterPro" id="IPR008480">
    <property type="entry name" value="DUF761_pln"/>
</dbReference>
<accession>A0A199UPW7</accession>
<name>A0A199UPW7_ANACO</name>
<dbReference type="EMBL" id="LSRQ01005904">
    <property type="protein sequence ID" value="OAY66799.1"/>
    <property type="molecule type" value="Genomic_DNA"/>
</dbReference>
<dbReference type="Pfam" id="PF05553">
    <property type="entry name" value="DUF761"/>
    <property type="match status" value="1"/>
</dbReference>
<evidence type="ECO:0000313" key="3">
    <source>
        <dbReference type="Proteomes" id="UP000092600"/>
    </source>
</evidence>
<reference evidence="2 3" key="1">
    <citation type="journal article" date="2016" name="DNA Res.">
        <title>The draft genome of MD-2 pineapple using hybrid error correction of long reads.</title>
        <authorList>
            <person name="Redwan R.M."/>
            <person name="Saidin A."/>
            <person name="Kumar S.V."/>
        </authorList>
    </citation>
    <scope>NUCLEOTIDE SEQUENCE [LARGE SCALE GENOMIC DNA]</scope>
    <source>
        <strain evidence="3">cv. MD2</strain>
        <tissue evidence="2">Leaf</tissue>
    </source>
</reference>
<comment type="caution">
    <text evidence="2">The sequence shown here is derived from an EMBL/GenBank/DDBJ whole genome shotgun (WGS) entry which is preliminary data.</text>
</comment>
<protein>
    <submittedName>
        <fullName evidence="2">Uncharacterized protein</fullName>
    </submittedName>
</protein>
<feature type="region of interest" description="Disordered" evidence="1">
    <location>
        <begin position="189"/>
        <end position="210"/>
    </location>
</feature>
<feature type="compositionally biased region" description="Acidic residues" evidence="1">
    <location>
        <begin position="195"/>
        <end position="208"/>
    </location>
</feature>
<dbReference type="STRING" id="4615.A0A199UPW7"/>
<evidence type="ECO:0000313" key="2">
    <source>
        <dbReference type="EMBL" id="OAY66799.1"/>
    </source>
</evidence>
<dbReference type="PANTHER" id="PTHR33265:SF26">
    <property type="entry name" value="OS06G0554600 PROTEIN"/>
    <property type="match status" value="1"/>
</dbReference>